<dbReference type="AlphaFoldDB" id="A0A0A8ZYF8"/>
<proteinExistence type="predicted"/>
<reference evidence="1" key="1">
    <citation type="submission" date="2014-09" db="EMBL/GenBank/DDBJ databases">
        <authorList>
            <person name="Magalhaes I.L.F."/>
            <person name="Oliveira U."/>
            <person name="Santos F.R."/>
            <person name="Vidigal T.H.D.A."/>
            <person name="Brescovit A.D."/>
            <person name="Santos A.J."/>
        </authorList>
    </citation>
    <scope>NUCLEOTIDE SEQUENCE</scope>
    <source>
        <tissue evidence="1">Shoot tissue taken approximately 20 cm above the soil surface</tissue>
    </source>
</reference>
<protein>
    <submittedName>
        <fullName evidence="1">Uncharacterized protein</fullName>
    </submittedName>
</protein>
<name>A0A0A8ZYF8_ARUDO</name>
<evidence type="ECO:0000313" key="1">
    <source>
        <dbReference type="EMBL" id="JAD39822.1"/>
    </source>
</evidence>
<organism evidence="1">
    <name type="scientific">Arundo donax</name>
    <name type="common">Giant reed</name>
    <name type="synonym">Donax arundinaceus</name>
    <dbReference type="NCBI Taxonomy" id="35708"/>
    <lineage>
        <taxon>Eukaryota</taxon>
        <taxon>Viridiplantae</taxon>
        <taxon>Streptophyta</taxon>
        <taxon>Embryophyta</taxon>
        <taxon>Tracheophyta</taxon>
        <taxon>Spermatophyta</taxon>
        <taxon>Magnoliopsida</taxon>
        <taxon>Liliopsida</taxon>
        <taxon>Poales</taxon>
        <taxon>Poaceae</taxon>
        <taxon>PACMAD clade</taxon>
        <taxon>Arundinoideae</taxon>
        <taxon>Arundineae</taxon>
        <taxon>Arundo</taxon>
    </lineage>
</organism>
<accession>A0A0A8ZYF8</accession>
<dbReference type="EMBL" id="GBRH01258073">
    <property type="protein sequence ID" value="JAD39822.1"/>
    <property type="molecule type" value="Transcribed_RNA"/>
</dbReference>
<reference evidence="1" key="2">
    <citation type="journal article" date="2015" name="Data Brief">
        <title>Shoot transcriptome of the giant reed, Arundo donax.</title>
        <authorList>
            <person name="Barrero R.A."/>
            <person name="Guerrero F.D."/>
            <person name="Moolhuijzen P."/>
            <person name="Goolsby J.A."/>
            <person name="Tidwell J."/>
            <person name="Bellgard S.E."/>
            <person name="Bellgard M.I."/>
        </authorList>
    </citation>
    <scope>NUCLEOTIDE SEQUENCE</scope>
    <source>
        <tissue evidence="1">Shoot tissue taken approximately 20 cm above the soil surface</tissue>
    </source>
</reference>
<sequence>MDIFHVLNLCRLTFIHLYSFLHRSLDFSEHL</sequence>